<sequence>MEGAKMSAAARRSSYWRGYGPYGYSSLLVEAPWLLGFNGAHADALTGNYALGNGHRTYNVRLMRFQGPDRLSPFGRGGLNAYAYCMGDPVNQVDPSGQFSFKRTWQKLTGGPKRVGSFGALTNTNVGRVKEEVVITERNLRQGQAKLDVVKDASSLDGVFRSSSPMTHKWLVTDKGELIVGSFEHAQVYSTHASFAAIAARKHGTSPAVVAAREFVMKKEKIVLTNYSGHYKTPYDRLWSVKMHMEQLAPDVKIVRQSYLAAQP</sequence>
<dbReference type="Proteomes" id="UP001046350">
    <property type="component" value="Chromosome"/>
</dbReference>
<proteinExistence type="predicted"/>
<name>A0ABX8N8T8_9PSED</name>
<dbReference type="EMBL" id="CP077076">
    <property type="protein sequence ID" value="QXH52397.1"/>
    <property type="molecule type" value="Genomic_DNA"/>
</dbReference>
<keyword evidence="2" id="KW-1185">Reference proteome</keyword>
<dbReference type="InterPro" id="IPR022385">
    <property type="entry name" value="Rhs_assc_core"/>
</dbReference>
<evidence type="ECO:0000313" key="2">
    <source>
        <dbReference type="Proteomes" id="UP001046350"/>
    </source>
</evidence>
<evidence type="ECO:0000313" key="1">
    <source>
        <dbReference type="EMBL" id="QXH52397.1"/>
    </source>
</evidence>
<organism evidence="1 2">
    <name type="scientific">Pseudomonas fakonensis</name>
    <dbReference type="NCBI Taxonomy" id="2842355"/>
    <lineage>
        <taxon>Bacteria</taxon>
        <taxon>Pseudomonadati</taxon>
        <taxon>Pseudomonadota</taxon>
        <taxon>Gammaproteobacteria</taxon>
        <taxon>Pseudomonadales</taxon>
        <taxon>Pseudomonadaceae</taxon>
        <taxon>Pseudomonas</taxon>
    </lineage>
</organism>
<gene>
    <name evidence="1" type="ORF">KSS94_04510</name>
</gene>
<dbReference type="NCBIfam" id="TIGR03696">
    <property type="entry name" value="Rhs_assc_core"/>
    <property type="match status" value="1"/>
</dbReference>
<protein>
    <submittedName>
        <fullName evidence="1">RHS repeat-associated core domain-containing protein</fullName>
    </submittedName>
</protein>
<accession>A0ABX8N8T8</accession>
<reference evidence="1" key="1">
    <citation type="journal article" date="2021" name="Microorganisms">
        <title>The Ever-Expanding Pseudomonas Genus: Description of 43 New Species and Partition of the Pseudomonas putida Group.</title>
        <authorList>
            <person name="Girard L."/>
            <person name="Lood C."/>
            <person name="Hofte M."/>
            <person name="Vandamme P."/>
            <person name="Rokni-Zadeh H."/>
            <person name="van Noort V."/>
            <person name="Lavigne R."/>
            <person name="De Mot R."/>
        </authorList>
    </citation>
    <scope>NUCLEOTIDE SEQUENCE</scope>
    <source>
        <strain evidence="1">COW40</strain>
    </source>
</reference>